<proteinExistence type="predicted"/>
<accession>N9SYM6</accession>
<evidence type="ECO:0000313" key="2">
    <source>
        <dbReference type="Proteomes" id="UP000013084"/>
    </source>
</evidence>
<protein>
    <recommendedName>
        <fullName evidence="3">Phage capsid protein</fullName>
    </recommendedName>
</protein>
<gene>
    <name evidence="1" type="ORF">F902_03262</name>
</gene>
<dbReference type="Proteomes" id="UP000013084">
    <property type="component" value="Unassembled WGS sequence"/>
</dbReference>
<evidence type="ECO:0000313" key="1">
    <source>
        <dbReference type="EMBL" id="ENX56165.1"/>
    </source>
</evidence>
<reference evidence="1 2" key="1">
    <citation type="submission" date="2013-02" db="EMBL/GenBank/DDBJ databases">
        <title>The Genome Sequence of Acinetobacter sp. CIP 70.18.</title>
        <authorList>
            <consortium name="The Broad Institute Genome Sequencing Platform"/>
            <consortium name="The Broad Institute Genome Sequencing Center for Infectious Disease"/>
            <person name="Cerqueira G."/>
            <person name="Feldgarden M."/>
            <person name="Courvalin P."/>
            <person name="Perichon B."/>
            <person name="Grillot-Courvalin C."/>
            <person name="Clermont D."/>
            <person name="Rocha E."/>
            <person name="Yoon E.-J."/>
            <person name="Nemec A."/>
            <person name="Walker B."/>
            <person name="Young S.K."/>
            <person name="Zeng Q."/>
            <person name="Gargeya S."/>
            <person name="Fitzgerald M."/>
            <person name="Haas B."/>
            <person name="Abouelleil A."/>
            <person name="Alvarado L."/>
            <person name="Arachchi H.M."/>
            <person name="Berlin A.M."/>
            <person name="Chapman S.B."/>
            <person name="Dewar J."/>
            <person name="Goldberg J."/>
            <person name="Griggs A."/>
            <person name="Gujja S."/>
            <person name="Hansen M."/>
            <person name="Howarth C."/>
            <person name="Imamovic A."/>
            <person name="Larimer J."/>
            <person name="McCowan C."/>
            <person name="Murphy C."/>
            <person name="Neiman D."/>
            <person name="Pearson M."/>
            <person name="Priest M."/>
            <person name="Roberts A."/>
            <person name="Saif S."/>
            <person name="Shea T."/>
            <person name="Sisk P."/>
            <person name="Sykes S."/>
            <person name="Wortman J."/>
            <person name="Nusbaum C."/>
            <person name="Birren B."/>
        </authorList>
    </citation>
    <scope>NUCLEOTIDE SEQUENCE [LARGE SCALE GENOMIC DNA]</scope>
    <source>
        <strain evidence="1 2">CIP 70.18</strain>
    </source>
</reference>
<dbReference type="EMBL" id="APRN01000038">
    <property type="protein sequence ID" value="ENX56165.1"/>
    <property type="molecule type" value="Genomic_DNA"/>
</dbReference>
<comment type="caution">
    <text evidence="1">The sequence shown here is derived from an EMBL/GenBank/DDBJ whole genome shotgun (WGS) entry which is preliminary data.</text>
</comment>
<name>N9SYM6_9GAMM</name>
<organism evidence="1 2">
    <name type="scientific">Acinetobacter higginsii</name>
    <dbReference type="NCBI Taxonomy" id="70347"/>
    <lineage>
        <taxon>Bacteria</taxon>
        <taxon>Pseudomonadati</taxon>
        <taxon>Pseudomonadota</taxon>
        <taxon>Gammaproteobacteria</taxon>
        <taxon>Moraxellales</taxon>
        <taxon>Moraxellaceae</taxon>
        <taxon>Acinetobacter</taxon>
    </lineage>
</organism>
<sequence>MPQDMATNGGMITAAFKREFHDAFEVQCQQKKSVLQVGVHDRGPIQGSSFTINDLGTVEMQPSGDRFGNTVWSVPEAGTRLALMADYDLFVPIEPRDEPKLAANPTSEYMQACLAAEMRQRDRTIYNAFGAAINRKTADGETYTPTPLPAAQLIGASAAPMNKAKIVRARKLFRANHADSDILYMMYNAEILEQILTDDELTKWDKDTIQAIQDGDVAKKWAGFLWLPYEDLKSVTAGSPAVTTQTTFAFAQKAVHFARVPISNFDIAVRPDKKNVKQIGGIASYGAGRANEKKVVGIDFIV</sequence>
<keyword evidence="2" id="KW-1185">Reference proteome</keyword>
<dbReference type="OrthoDB" id="9149534at2"/>
<dbReference type="PATRIC" id="fig|1217700.3.peg.3176"/>
<dbReference type="RefSeq" id="WP_005204958.1">
    <property type="nucleotide sequence ID" value="NZ_KB850072.1"/>
</dbReference>
<evidence type="ECO:0008006" key="3">
    <source>
        <dbReference type="Google" id="ProtNLM"/>
    </source>
</evidence>
<dbReference type="Pfam" id="PF19821">
    <property type="entry name" value="Phage_capsid_2"/>
    <property type="match status" value="1"/>
</dbReference>
<dbReference type="AlphaFoldDB" id="N9SYM6"/>
<dbReference type="HOGENOM" id="CLU_917590_0_0_6"/>
<dbReference type="InterPro" id="IPR045565">
    <property type="entry name" value="Phage_capsid_2"/>
</dbReference>